<keyword evidence="7" id="KW-1185">Reference proteome</keyword>
<proteinExistence type="predicted"/>
<dbReference type="InterPro" id="IPR038770">
    <property type="entry name" value="Na+/solute_symporter_sf"/>
</dbReference>
<evidence type="ECO:0000256" key="4">
    <source>
        <dbReference type="ARBA" id="ARBA00023136"/>
    </source>
</evidence>
<keyword evidence="4 5" id="KW-0472">Membrane</keyword>
<dbReference type="Gene3D" id="1.20.1530.20">
    <property type="match status" value="1"/>
</dbReference>
<dbReference type="AlphaFoldDB" id="A0A9X3ECJ4"/>
<keyword evidence="3 5" id="KW-1133">Transmembrane helix</keyword>
<sequence length="287" mass="29902">MLANLIATGLPIALILVMTGVGLGLTTRDFGRVLREPKGFVVGALCQMLLLPLVALAIIETLGLTGGVAIGLFIIALCPGGSTSNLYSLLAKADVGLSVSLTAVIGFITPFTIPLLGAWAVSHFSDGANPINLPLGKTFIQLLVVGVIPVVVGMVIRARWTAFAQRAEPWINRFSVVVLALVIIAICAQLGPKLGAAATAAGPAAVALNLITMTAGYMIGKFLLHRESQARTIALEVGLQNGTMALMITSSILQNAEMSMAPIVYSLLMFVTATLFTLVVGRKPVQS</sequence>
<accession>A0A9X3ECJ4</accession>
<organism evidence="6 7">
    <name type="scientific">Parathalassolituus penaei</name>
    <dbReference type="NCBI Taxonomy" id="2997323"/>
    <lineage>
        <taxon>Bacteria</taxon>
        <taxon>Pseudomonadati</taxon>
        <taxon>Pseudomonadota</taxon>
        <taxon>Gammaproteobacteria</taxon>
        <taxon>Oceanospirillales</taxon>
        <taxon>Oceanospirillaceae</taxon>
        <taxon>Parathalassolituus</taxon>
    </lineage>
</organism>
<feature type="transmembrane region" description="Helical" evidence="5">
    <location>
        <begin position="139"/>
        <end position="158"/>
    </location>
</feature>
<evidence type="ECO:0000256" key="5">
    <source>
        <dbReference type="SAM" id="Phobius"/>
    </source>
</evidence>
<dbReference type="PANTHER" id="PTHR10361">
    <property type="entry name" value="SODIUM-BILE ACID COTRANSPORTER"/>
    <property type="match status" value="1"/>
</dbReference>
<comment type="subcellular location">
    <subcellularLocation>
        <location evidence="1">Membrane</location>
        <topology evidence="1">Multi-pass membrane protein</topology>
    </subcellularLocation>
</comment>
<dbReference type="GO" id="GO:0016020">
    <property type="term" value="C:membrane"/>
    <property type="evidence" value="ECO:0007669"/>
    <property type="project" value="UniProtKB-SubCell"/>
</dbReference>
<evidence type="ECO:0000256" key="1">
    <source>
        <dbReference type="ARBA" id="ARBA00004141"/>
    </source>
</evidence>
<gene>
    <name evidence="6" type="ORF">OUO13_07790</name>
</gene>
<evidence type="ECO:0000313" key="7">
    <source>
        <dbReference type="Proteomes" id="UP001150830"/>
    </source>
</evidence>
<keyword evidence="2 5" id="KW-0812">Transmembrane</keyword>
<comment type="caution">
    <text evidence="6">The sequence shown here is derived from an EMBL/GenBank/DDBJ whole genome shotgun (WGS) entry which is preliminary data.</text>
</comment>
<dbReference type="PANTHER" id="PTHR10361:SF24">
    <property type="entry name" value="P3 PROTEIN"/>
    <property type="match status" value="1"/>
</dbReference>
<evidence type="ECO:0000313" key="6">
    <source>
        <dbReference type="EMBL" id="MCY0965084.1"/>
    </source>
</evidence>
<feature type="transmembrane region" description="Helical" evidence="5">
    <location>
        <begin position="39"/>
        <end position="59"/>
    </location>
</feature>
<dbReference type="Proteomes" id="UP001150830">
    <property type="component" value="Unassembled WGS sequence"/>
</dbReference>
<feature type="transmembrane region" description="Helical" evidence="5">
    <location>
        <begin position="6"/>
        <end position="27"/>
    </location>
</feature>
<dbReference type="RefSeq" id="WP_283173301.1">
    <property type="nucleotide sequence ID" value="NZ_JAPNOA010000022.1"/>
</dbReference>
<feature type="transmembrane region" description="Helical" evidence="5">
    <location>
        <begin position="65"/>
        <end position="87"/>
    </location>
</feature>
<dbReference type="InterPro" id="IPR002657">
    <property type="entry name" value="BilAc:Na_symport/Acr3"/>
</dbReference>
<evidence type="ECO:0000256" key="2">
    <source>
        <dbReference type="ARBA" id="ARBA00022692"/>
    </source>
</evidence>
<feature type="transmembrane region" description="Helical" evidence="5">
    <location>
        <begin position="197"/>
        <end position="220"/>
    </location>
</feature>
<feature type="transmembrane region" description="Helical" evidence="5">
    <location>
        <begin position="259"/>
        <end position="281"/>
    </location>
</feature>
<feature type="transmembrane region" description="Helical" evidence="5">
    <location>
        <begin position="170"/>
        <end position="191"/>
    </location>
</feature>
<feature type="transmembrane region" description="Helical" evidence="5">
    <location>
        <begin position="99"/>
        <end position="119"/>
    </location>
</feature>
<dbReference type="EMBL" id="JAPNOA010000022">
    <property type="protein sequence ID" value="MCY0965084.1"/>
    <property type="molecule type" value="Genomic_DNA"/>
</dbReference>
<protein>
    <submittedName>
        <fullName evidence="6">Bile acid:sodium symporter</fullName>
    </submittedName>
</protein>
<feature type="transmembrane region" description="Helical" evidence="5">
    <location>
        <begin position="232"/>
        <end position="253"/>
    </location>
</feature>
<evidence type="ECO:0000256" key="3">
    <source>
        <dbReference type="ARBA" id="ARBA00022989"/>
    </source>
</evidence>
<reference evidence="6" key="1">
    <citation type="submission" date="2022-11" db="EMBL/GenBank/DDBJ databases">
        <title>Parathalassolutuus dongxingensis gen. nov., sp. nov., a novel member of family Oceanospirillaceae isolated from a coastal shrimp pond in Guangxi, China.</title>
        <authorList>
            <person name="Chen H."/>
        </authorList>
    </citation>
    <scope>NUCLEOTIDE SEQUENCE</scope>
    <source>
        <strain evidence="6">G-43</strain>
    </source>
</reference>
<name>A0A9X3ECJ4_9GAMM</name>
<dbReference type="Pfam" id="PF01758">
    <property type="entry name" value="SBF"/>
    <property type="match status" value="1"/>
</dbReference>
<dbReference type="InterPro" id="IPR004710">
    <property type="entry name" value="Bilac:Na_transpt"/>
</dbReference>